<feature type="compositionally biased region" description="Polar residues" evidence="7">
    <location>
        <begin position="73"/>
        <end position="86"/>
    </location>
</feature>
<dbReference type="InterPro" id="IPR050815">
    <property type="entry name" value="TF_fung"/>
</dbReference>
<name>U4LC74_PYROM</name>
<organism evidence="9 10">
    <name type="scientific">Pyronema omphalodes (strain CBS 100304)</name>
    <name type="common">Pyronema confluens</name>
    <dbReference type="NCBI Taxonomy" id="1076935"/>
    <lineage>
        <taxon>Eukaryota</taxon>
        <taxon>Fungi</taxon>
        <taxon>Dikarya</taxon>
        <taxon>Ascomycota</taxon>
        <taxon>Pezizomycotina</taxon>
        <taxon>Pezizomycetes</taxon>
        <taxon>Pezizales</taxon>
        <taxon>Pyronemataceae</taxon>
        <taxon>Pyronema</taxon>
    </lineage>
</organism>
<feature type="region of interest" description="Disordered" evidence="7">
    <location>
        <begin position="1118"/>
        <end position="1152"/>
    </location>
</feature>
<dbReference type="EMBL" id="HF936646">
    <property type="protein sequence ID" value="CCX17433.1"/>
    <property type="molecule type" value="Genomic_DNA"/>
</dbReference>
<keyword evidence="10" id="KW-1185">Reference proteome</keyword>
<dbReference type="OMA" id="NAMARHV"/>
<evidence type="ECO:0000313" key="10">
    <source>
        <dbReference type="Proteomes" id="UP000018144"/>
    </source>
</evidence>
<dbReference type="Pfam" id="PF00172">
    <property type="entry name" value="Zn_clus"/>
    <property type="match status" value="1"/>
</dbReference>
<feature type="region of interest" description="Disordered" evidence="7">
    <location>
        <begin position="1"/>
        <end position="92"/>
    </location>
</feature>
<evidence type="ECO:0000313" key="9">
    <source>
        <dbReference type="EMBL" id="CCX17433.1"/>
    </source>
</evidence>
<keyword evidence="5" id="KW-0804">Transcription</keyword>
<dbReference type="CDD" id="cd12148">
    <property type="entry name" value="fungal_TF_MHR"/>
    <property type="match status" value="1"/>
</dbReference>
<accession>U4LC74</accession>
<feature type="compositionally biased region" description="Basic and acidic residues" evidence="7">
    <location>
        <begin position="367"/>
        <end position="378"/>
    </location>
</feature>
<dbReference type="InterPro" id="IPR007219">
    <property type="entry name" value="XnlR_reg_dom"/>
</dbReference>
<dbReference type="GO" id="GO:0000981">
    <property type="term" value="F:DNA-binding transcription factor activity, RNA polymerase II-specific"/>
    <property type="evidence" value="ECO:0007669"/>
    <property type="project" value="InterPro"/>
</dbReference>
<evidence type="ECO:0000256" key="5">
    <source>
        <dbReference type="ARBA" id="ARBA00023163"/>
    </source>
</evidence>
<dbReference type="Pfam" id="PF04082">
    <property type="entry name" value="Fungal_trans"/>
    <property type="match status" value="1"/>
</dbReference>
<keyword evidence="4" id="KW-0843">Virulence</keyword>
<feature type="compositionally biased region" description="Polar residues" evidence="7">
    <location>
        <begin position="1"/>
        <end position="12"/>
    </location>
</feature>
<evidence type="ECO:0000259" key="8">
    <source>
        <dbReference type="PROSITE" id="PS50048"/>
    </source>
</evidence>
<dbReference type="PANTHER" id="PTHR47338:SF27">
    <property type="entry name" value="ZN(II)2CYS6 TRANSCRIPTION FACTOR (EUROFUNG)"/>
    <property type="match status" value="1"/>
</dbReference>
<dbReference type="eggNOG" id="ENOG502QR2H">
    <property type="taxonomic scope" value="Eukaryota"/>
</dbReference>
<keyword evidence="6" id="KW-0539">Nucleus</keyword>
<keyword evidence="3" id="KW-0805">Transcription regulation</keyword>
<feature type="region of interest" description="Disordered" evidence="7">
    <location>
        <begin position="904"/>
        <end position="938"/>
    </location>
</feature>
<dbReference type="GO" id="GO:0006351">
    <property type="term" value="P:DNA-templated transcription"/>
    <property type="evidence" value="ECO:0007669"/>
    <property type="project" value="InterPro"/>
</dbReference>
<dbReference type="Proteomes" id="UP000018144">
    <property type="component" value="Unassembled WGS sequence"/>
</dbReference>
<feature type="compositionally biased region" description="Polar residues" evidence="7">
    <location>
        <begin position="26"/>
        <end position="49"/>
    </location>
</feature>
<feature type="region of interest" description="Disordered" evidence="7">
    <location>
        <begin position="116"/>
        <end position="231"/>
    </location>
</feature>
<evidence type="ECO:0000256" key="4">
    <source>
        <dbReference type="ARBA" id="ARBA00023026"/>
    </source>
</evidence>
<dbReference type="SMART" id="SM00906">
    <property type="entry name" value="Fungal_trans"/>
    <property type="match status" value="1"/>
</dbReference>
<dbReference type="InterPro" id="IPR001138">
    <property type="entry name" value="Zn2Cys6_DnaBD"/>
</dbReference>
<dbReference type="OrthoDB" id="39175at2759"/>
<dbReference type="GO" id="GO:0008270">
    <property type="term" value="F:zinc ion binding"/>
    <property type="evidence" value="ECO:0007669"/>
    <property type="project" value="InterPro"/>
</dbReference>
<evidence type="ECO:0000256" key="7">
    <source>
        <dbReference type="SAM" id="MobiDB-lite"/>
    </source>
</evidence>
<evidence type="ECO:0000256" key="2">
    <source>
        <dbReference type="ARBA" id="ARBA00022723"/>
    </source>
</evidence>
<evidence type="ECO:0000256" key="6">
    <source>
        <dbReference type="ARBA" id="ARBA00023242"/>
    </source>
</evidence>
<dbReference type="GO" id="GO:0005634">
    <property type="term" value="C:nucleus"/>
    <property type="evidence" value="ECO:0007669"/>
    <property type="project" value="UniProtKB-SubCell"/>
</dbReference>
<dbReference type="PROSITE" id="PS00463">
    <property type="entry name" value="ZN2_CY6_FUNGAL_1"/>
    <property type="match status" value="1"/>
</dbReference>
<dbReference type="STRING" id="1076935.U4LC74"/>
<evidence type="ECO:0000256" key="1">
    <source>
        <dbReference type="ARBA" id="ARBA00004123"/>
    </source>
</evidence>
<feature type="compositionally biased region" description="Low complexity" evidence="7">
    <location>
        <begin position="51"/>
        <end position="69"/>
    </location>
</feature>
<dbReference type="SUPFAM" id="SSF57701">
    <property type="entry name" value="Zn2/Cys6 DNA-binding domain"/>
    <property type="match status" value="1"/>
</dbReference>
<dbReference type="CDD" id="cd00067">
    <property type="entry name" value="GAL4"/>
    <property type="match status" value="1"/>
</dbReference>
<dbReference type="PANTHER" id="PTHR47338">
    <property type="entry name" value="ZN(II)2CYS6 TRANSCRIPTION FACTOR (EUROFUNG)-RELATED"/>
    <property type="match status" value="1"/>
</dbReference>
<protein>
    <submittedName>
        <fullName evidence="9">Similar to Uncharacterized transcriptional regulatory protein C1327.01c acc. no. Q1MTM9</fullName>
    </submittedName>
</protein>
<dbReference type="Gene3D" id="4.10.240.10">
    <property type="entry name" value="Zn(2)-C6 fungal-type DNA-binding domain"/>
    <property type="match status" value="1"/>
</dbReference>
<dbReference type="GO" id="GO:0003677">
    <property type="term" value="F:DNA binding"/>
    <property type="evidence" value="ECO:0007669"/>
    <property type="project" value="InterPro"/>
</dbReference>
<keyword evidence="2" id="KW-0479">Metal-binding</keyword>
<dbReference type="PROSITE" id="PS50048">
    <property type="entry name" value="ZN2_CY6_FUNGAL_2"/>
    <property type="match status" value="1"/>
</dbReference>
<sequence length="1152" mass="125845">MPVSQTTRSSASPLHRATANSPPPTTVRTMRSARTSVRQQQHHNQTASDEGSPATSGAGSPGSPSGRGDAATEETSPSANDVTAGTTYRGRHITPTHDMAQSQLQMSEHEAAIMGGRSVGAPTPTSTSSYGNREDGAYGSRTARHESEFGGTDDGYGAQMMGGSAVGDSSMHGQASPQHYGQDGDDYDGMDATGGGGEGNEHDELGHKMKSEGEGQNPDGGPWTDTKTKAGKERKRLPLACIMCRRKKIRCSGEKPACKHCLRSRIPCVYKQTARKTIPRTDYMTMLDRRLKKMEERLLKCVPKEEINAMLANTGRSVVKPAITAAGKKRTAEIAFEDEFSNWTGSAAKQKRTPGGPTGPSQGAAPFDREAMENDDGSHALPPKEIQEHLAEVFFDFVYGQPYFLLHKPSFMRRLRSGTAPPVLVLALCAVSARFSKHPAVRHEPPFLAGECFAAEARRQLLKNFDNPNITNLTVCIILGLHEFGTCHGGRSWALGGMATRMAHALQLHKEAEQDPMGKVHQMMRPDYIHEGGLMGGYMSFTDKEIRRRCMWACFVMDRFNSSGTERPCMINEGEIEIQLPVHDRNLQLEAPAITEQLDGGVKDASTTPEEEKLAKAAESMGIGAYMVRAVAIFGRVVKYLNQGGKERDALEIWDPESHFNELNSELQQFIDDLPEQFRYNEANVQFQTAERTLPQFVFVHIAYHQVRLFLHRSTLSVAQNGSKASMPPEFANTARETALDAATNVAKILHDTQERGVSLYAPFMGYCAFNASLVHLVRMFHPRKDVQLEAKEHMETCLKFLLQLKQYWGLFRSITDQLKTLYRKFSASYSQISSEAGHAEVARMLQYGDWFTKYPQGFPPSEVEEYAPKPAVEQSQDDAALSRLPDLQTADEFFARLGPRLDTRQTRGASAGVKPPPPHFMQNSPDTHKSPESLGHVQSPMVPSNNPMPQASGLHGGPMAMNPQTMVPSPVNIGPKSDTSQHNRRTSISYPGGFSNPAQMPMAAGLPMNTSPQFAGYPSSGVLPQGYRPAVSQEAHQTSQAPYLYESYTNASDAGLIAALSSSLWHGFDQPISTADVCAFPEHQTSSAWFMPFNSLPHHEYEDHSGLDALGMLASGAGALPTAEGPDGRRGNTAGGHPGYSQGPLPPPTSQ</sequence>
<feature type="region of interest" description="Disordered" evidence="7">
    <location>
        <begin position="345"/>
        <end position="381"/>
    </location>
</feature>
<reference evidence="9 10" key="1">
    <citation type="journal article" date="2013" name="PLoS Genet.">
        <title>The genome and development-dependent transcriptomes of Pyronema confluens: a window into fungal evolution.</title>
        <authorList>
            <person name="Traeger S."/>
            <person name="Altegoer F."/>
            <person name="Freitag M."/>
            <person name="Gabaldon T."/>
            <person name="Kempken F."/>
            <person name="Kumar A."/>
            <person name="Marcet-Houben M."/>
            <person name="Poggeler S."/>
            <person name="Stajich J.E."/>
            <person name="Nowrousian M."/>
        </authorList>
    </citation>
    <scope>NUCLEOTIDE SEQUENCE [LARGE SCALE GENOMIC DNA]</scope>
    <source>
        <strain evidence="10">CBS 100304</strain>
        <tissue evidence="9">Vegetative mycelium</tissue>
    </source>
</reference>
<gene>
    <name evidence="9" type="ORF">PCON_04437</name>
</gene>
<dbReference type="AlphaFoldDB" id="U4LC74"/>
<feature type="domain" description="Zn(2)-C6 fungal-type" evidence="8">
    <location>
        <begin position="240"/>
        <end position="270"/>
    </location>
</feature>
<comment type="subcellular location">
    <subcellularLocation>
        <location evidence="1">Nucleus</location>
    </subcellularLocation>
</comment>
<proteinExistence type="predicted"/>
<dbReference type="InterPro" id="IPR036864">
    <property type="entry name" value="Zn2-C6_fun-type_DNA-bd_sf"/>
</dbReference>
<evidence type="ECO:0000256" key="3">
    <source>
        <dbReference type="ARBA" id="ARBA00023015"/>
    </source>
</evidence>
<feature type="compositionally biased region" description="Basic and acidic residues" evidence="7">
    <location>
        <begin position="199"/>
        <end position="213"/>
    </location>
</feature>
<dbReference type="SMART" id="SM00066">
    <property type="entry name" value="GAL4"/>
    <property type="match status" value="1"/>
</dbReference>